<feature type="transmembrane region" description="Helical" evidence="6">
    <location>
        <begin position="79"/>
        <end position="97"/>
    </location>
</feature>
<evidence type="ECO:0000256" key="1">
    <source>
        <dbReference type="ARBA" id="ARBA00004651"/>
    </source>
</evidence>
<proteinExistence type="predicted"/>
<feature type="transmembrane region" description="Helical" evidence="6">
    <location>
        <begin position="220"/>
        <end position="241"/>
    </location>
</feature>
<sequence>MGALLGLSLGTGLLLIWQGWQYPERARRRRSLGIRRRLTDLIAEAGLEAVTPRQLLLSSIGLATITGMVFLAVSGTWPIAFAFAFFGGYSPTALVRMRARARRRELQDLWPDAIDNLASAVRAGLALPEALTQLGVRGPVPLRRPFQRFGEDYRASGRFNDCLDALKKRLADPTGDRIVESLRIARDVGGADLGRLLRTLSTFLRDDARTRSELEGRQSWVINAARLAVAAPWVLLALLSLRSASVQAFNAPTGWLVLAGGALLCLLAYRLMMRLGQLPREERVLR</sequence>
<evidence type="ECO:0000256" key="6">
    <source>
        <dbReference type="SAM" id="Phobius"/>
    </source>
</evidence>
<dbReference type="InterPro" id="IPR018076">
    <property type="entry name" value="T2SS_GspF_dom"/>
</dbReference>
<keyword evidence="5 6" id="KW-0472">Membrane</keyword>
<comment type="subcellular location">
    <subcellularLocation>
        <location evidence="1">Cell membrane</location>
        <topology evidence="1">Multi-pass membrane protein</topology>
    </subcellularLocation>
</comment>
<gene>
    <name evidence="8" type="ORF">F7O44_16190</name>
</gene>
<reference evidence="8 9" key="1">
    <citation type="submission" date="2019-11" db="EMBL/GenBank/DDBJ databases">
        <authorList>
            <person name="Li X.-J."/>
            <person name="Feng X.-M."/>
        </authorList>
    </citation>
    <scope>NUCLEOTIDE SEQUENCE [LARGE SCALE GENOMIC DNA]</scope>
    <source>
        <strain evidence="8 9">XMNu-373</strain>
    </source>
</reference>
<evidence type="ECO:0000313" key="8">
    <source>
        <dbReference type="EMBL" id="NDL58610.1"/>
    </source>
</evidence>
<evidence type="ECO:0000256" key="4">
    <source>
        <dbReference type="ARBA" id="ARBA00022989"/>
    </source>
</evidence>
<keyword evidence="2" id="KW-1003">Cell membrane</keyword>
<evidence type="ECO:0000259" key="7">
    <source>
        <dbReference type="Pfam" id="PF00482"/>
    </source>
</evidence>
<dbReference type="Proteomes" id="UP000460435">
    <property type="component" value="Unassembled WGS sequence"/>
</dbReference>
<dbReference type="EMBL" id="WLZY01000005">
    <property type="protein sequence ID" value="NDL58610.1"/>
    <property type="molecule type" value="Genomic_DNA"/>
</dbReference>
<dbReference type="GO" id="GO:0005886">
    <property type="term" value="C:plasma membrane"/>
    <property type="evidence" value="ECO:0007669"/>
    <property type="project" value="UniProtKB-SubCell"/>
</dbReference>
<keyword evidence="3 6" id="KW-0812">Transmembrane</keyword>
<comment type="caution">
    <text evidence="8">The sequence shown here is derived from an EMBL/GenBank/DDBJ whole genome shotgun (WGS) entry which is preliminary data.</text>
</comment>
<keyword evidence="4 6" id="KW-1133">Transmembrane helix</keyword>
<dbReference type="PANTHER" id="PTHR35007:SF2">
    <property type="entry name" value="PILUS ASSEMBLE PROTEIN"/>
    <property type="match status" value="1"/>
</dbReference>
<organism evidence="8 9">
    <name type="scientific">Phytoactinopolyspora mesophila</name>
    <dbReference type="NCBI Taxonomy" id="2650750"/>
    <lineage>
        <taxon>Bacteria</taxon>
        <taxon>Bacillati</taxon>
        <taxon>Actinomycetota</taxon>
        <taxon>Actinomycetes</taxon>
        <taxon>Jiangellales</taxon>
        <taxon>Jiangellaceae</taxon>
        <taxon>Phytoactinopolyspora</taxon>
    </lineage>
</organism>
<evidence type="ECO:0000313" key="9">
    <source>
        <dbReference type="Proteomes" id="UP000460435"/>
    </source>
</evidence>
<evidence type="ECO:0000256" key="3">
    <source>
        <dbReference type="ARBA" id="ARBA00022692"/>
    </source>
</evidence>
<evidence type="ECO:0000256" key="2">
    <source>
        <dbReference type="ARBA" id="ARBA00022475"/>
    </source>
</evidence>
<evidence type="ECO:0000256" key="5">
    <source>
        <dbReference type="ARBA" id="ARBA00023136"/>
    </source>
</evidence>
<feature type="transmembrane region" description="Helical" evidence="6">
    <location>
        <begin position="253"/>
        <end position="272"/>
    </location>
</feature>
<name>A0A7K3M5W9_9ACTN</name>
<dbReference type="Pfam" id="PF00482">
    <property type="entry name" value="T2SSF"/>
    <property type="match status" value="1"/>
</dbReference>
<accession>A0A7K3M5W9</accession>
<keyword evidence="9" id="KW-1185">Reference proteome</keyword>
<dbReference type="AlphaFoldDB" id="A0A7K3M5W9"/>
<protein>
    <submittedName>
        <fullName evidence="8">Type II secretion system protein F</fullName>
    </submittedName>
</protein>
<dbReference type="PANTHER" id="PTHR35007">
    <property type="entry name" value="INTEGRAL MEMBRANE PROTEIN-RELATED"/>
    <property type="match status" value="1"/>
</dbReference>
<dbReference type="RefSeq" id="WP_162451302.1">
    <property type="nucleotide sequence ID" value="NZ_WLZY01000005.1"/>
</dbReference>
<feature type="domain" description="Type II secretion system protein GspF" evidence="7">
    <location>
        <begin position="114"/>
        <end position="239"/>
    </location>
</feature>